<reference evidence="1" key="1">
    <citation type="submission" date="2022-10" db="EMBL/GenBank/DDBJ databases">
        <title>Genome Sequence of Xylaria curta.</title>
        <authorList>
            <person name="Buettner E."/>
        </authorList>
    </citation>
    <scope>NUCLEOTIDE SEQUENCE</scope>
    <source>
        <strain evidence="1">Babe10</strain>
    </source>
</reference>
<dbReference type="Proteomes" id="UP001143856">
    <property type="component" value="Unassembled WGS sequence"/>
</dbReference>
<gene>
    <name evidence="1" type="ORF">NUW58_g1550</name>
</gene>
<organism evidence="1 2">
    <name type="scientific">Xylaria curta</name>
    <dbReference type="NCBI Taxonomy" id="42375"/>
    <lineage>
        <taxon>Eukaryota</taxon>
        <taxon>Fungi</taxon>
        <taxon>Dikarya</taxon>
        <taxon>Ascomycota</taxon>
        <taxon>Pezizomycotina</taxon>
        <taxon>Sordariomycetes</taxon>
        <taxon>Xylariomycetidae</taxon>
        <taxon>Xylariales</taxon>
        <taxon>Xylariaceae</taxon>
        <taxon>Xylaria</taxon>
    </lineage>
</organism>
<sequence>MPLLEGAGLTGVLASGNKTTHFGSPSEYLEVIDSRTQAKYILPIVNNSVKAADLGSIKALDETLNHSQQSAPGLKVFDRGFTNTACVESAITFIDGEEGKIKFRGYDIEYLYDNHDYEEVIHLLIWGHLPSNEEKQSLRERLLAELKTPQSVVDAIRAFPPQSSTGSMILAGLAAFAALDEGTKKLHSQAEPYYIGNMKNTDAAIIRTLAAIATTIALVYCHKRGKTFTEPSLEGSFISNVLKMMGREDKGIEKCLERLWILYADHEMTNSTAAFLHASSTLTDPLSSSISAIVSAYGPLHGGAIDLAYQEFKAIASVKHVPYLIKEVKAKRQRLFGFGHRIYKTVDPRTKFIREMIDEQVRNPLRSRVPLLEIALEIERIASTDDYFISRRLAANADLYGALLYTALGFESDIIVAMASLSRVPGPMAHWRESMQQKPMLWRPQQLYREGSKIGFPRG</sequence>
<evidence type="ECO:0000313" key="1">
    <source>
        <dbReference type="EMBL" id="KAJ2994467.1"/>
    </source>
</evidence>
<proteinExistence type="predicted"/>
<accession>A0ACC1PML2</accession>
<protein>
    <submittedName>
        <fullName evidence="1">Uncharacterized protein</fullName>
    </submittedName>
</protein>
<dbReference type="EMBL" id="JAPDGR010000171">
    <property type="protein sequence ID" value="KAJ2994467.1"/>
    <property type="molecule type" value="Genomic_DNA"/>
</dbReference>
<evidence type="ECO:0000313" key="2">
    <source>
        <dbReference type="Proteomes" id="UP001143856"/>
    </source>
</evidence>
<name>A0ACC1PML2_9PEZI</name>
<keyword evidence="2" id="KW-1185">Reference proteome</keyword>
<comment type="caution">
    <text evidence="1">The sequence shown here is derived from an EMBL/GenBank/DDBJ whole genome shotgun (WGS) entry which is preliminary data.</text>
</comment>